<dbReference type="RefSeq" id="WP_131590114.1">
    <property type="nucleotide sequence ID" value="NZ_CCBB010000001.1"/>
</dbReference>
<proteinExistence type="predicted"/>
<dbReference type="EMBL" id="CCBB010000001">
    <property type="protein sequence ID" value="CDO08056.1"/>
    <property type="molecule type" value="Genomic_DNA"/>
</dbReference>
<feature type="region of interest" description="Disordered" evidence="2">
    <location>
        <begin position="511"/>
        <end position="532"/>
    </location>
</feature>
<protein>
    <submittedName>
        <fullName evidence="3">Uncharacterized protein</fullName>
    </submittedName>
</protein>
<dbReference type="OrthoDB" id="3246562at2"/>
<dbReference type="AlphaFoldDB" id="W9AZR7"/>
<gene>
    <name evidence="3" type="ORF">BN977_02875</name>
</gene>
<name>W9AZR7_MYCCO</name>
<evidence type="ECO:0000313" key="3">
    <source>
        <dbReference type="EMBL" id="CDO08056.1"/>
    </source>
</evidence>
<accession>W9AZR7</accession>
<dbReference type="Proteomes" id="UP000028870">
    <property type="component" value="Unassembled WGS sequence"/>
</dbReference>
<reference evidence="3" key="2">
    <citation type="submission" date="2014-03" db="EMBL/GenBank/DDBJ databases">
        <authorList>
            <person name="Urmite Genomes"/>
        </authorList>
    </citation>
    <scope>NUCLEOTIDE SEQUENCE</scope>
    <source>
        <strain evidence="3">DSM 44829</strain>
    </source>
</reference>
<keyword evidence="1" id="KW-0175">Coiled coil</keyword>
<dbReference type="eggNOG" id="COG3883">
    <property type="taxonomic scope" value="Bacteria"/>
</dbReference>
<reference evidence="3" key="1">
    <citation type="submission" date="2014-03" db="EMBL/GenBank/DDBJ databases">
        <title>Draft Genome Sequence of Mycobacterium cosmeticum DSM 44829.</title>
        <authorList>
            <person name="Croce O."/>
            <person name="Robert C."/>
            <person name="Raoult D."/>
            <person name="Drancourt M."/>
        </authorList>
    </citation>
    <scope>NUCLEOTIDE SEQUENCE [LARGE SCALE GENOMIC DNA]</scope>
    <source>
        <strain evidence="3">DSM 44829</strain>
    </source>
</reference>
<feature type="compositionally biased region" description="Basic and acidic residues" evidence="2">
    <location>
        <begin position="517"/>
        <end position="526"/>
    </location>
</feature>
<organism evidence="3 4">
    <name type="scientific">Mycolicibacterium cosmeticum</name>
    <dbReference type="NCBI Taxonomy" id="258533"/>
    <lineage>
        <taxon>Bacteria</taxon>
        <taxon>Bacillati</taxon>
        <taxon>Actinomycetota</taxon>
        <taxon>Actinomycetes</taxon>
        <taxon>Mycobacteriales</taxon>
        <taxon>Mycobacteriaceae</taxon>
        <taxon>Mycolicibacterium</taxon>
    </lineage>
</organism>
<feature type="coiled-coil region" evidence="1">
    <location>
        <begin position="363"/>
        <end position="411"/>
    </location>
</feature>
<evidence type="ECO:0000313" key="4">
    <source>
        <dbReference type="Proteomes" id="UP000028870"/>
    </source>
</evidence>
<evidence type="ECO:0000256" key="1">
    <source>
        <dbReference type="SAM" id="Coils"/>
    </source>
</evidence>
<comment type="caution">
    <text evidence="3">The sequence shown here is derived from an EMBL/GenBank/DDBJ whole genome shotgun (WGS) entry which is preliminary data.</text>
</comment>
<keyword evidence="4" id="KW-1185">Reference proteome</keyword>
<sequence length="593" mass="66378">MLGYRTFFNVERQSQLIGLVEGQLHSWMKTKGWSYDNLVEGTVVDVARDTRCAILGEQLQDGSRTRRFRFLQDGQGGKWITELTYYQSRNDDGWVWLEIEQPEGTRRAGTPRLAKMLVEVLAVRDGDNTLTPQPMPTGASEVDDVIAAVTDPNRRGLLFVSGSSDSDIPLVQWNGFVSGILRETVGLSSAYLLDPEATEAFNSRISESHRVSPYTVRTYRPQVQLDEQLDSERHRILTTNAIIKDDPRWLQRLLGNRARETAISTSLPSPAHRVDRRLRDALDILLLDRTSSATAEKLVDLPEAAQQPAVTASPDHVTSVLQLMLRQLLGNDAVTDDSLRRLGQLALDGKVARQASDDARQRLATLENQVDSGAAAVRRLTERLEDEQLERAQSEEENTEMGRQIRFLQTKLASMGSQDGWVVPDKTQSDTAPGSFGELFSRLNEFEHIVFTGDSSHALELDDHEVLGTWAAKCWRALLALEDYVEWSRSGKFSGSVETYLNSTPAGAHGFPAKRHASSESEDVGKNPKYWRPRTLPVPTDVDSAGVVYMESHFKIAQSGLISPRMHYFDDNSRTGKIYVGYVGRHLPTQRTN</sequence>
<dbReference type="STRING" id="258533.BN977_02875"/>
<evidence type="ECO:0000256" key="2">
    <source>
        <dbReference type="SAM" id="MobiDB-lite"/>
    </source>
</evidence>